<comment type="caution">
    <text evidence="2">The sequence shown here is derived from an EMBL/GenBank/DDBJ whole genome shotgun (WGS) entry which is preliminary data.</text>
</comment>
<reference evidence="2 3" key="1">
    <citation type="journal article" date="2019" name="Commun. Biol.">
        <title>The bagworm genome reveals a unique fibroin gene that provides high tensile strength.</title>
        <authorList>
            <person name="Kono N."/>
            <person name="Nakamura H."/>
            <person name="Ohtoshi R."/>
            <person name="Tomita M."/>
            <person name="Numata K."/>
            <person name="Arakawa K."/>
        </authorList>
    </citation>
    <scope>NUCLEOTIDE SEQUENCE [LARGE SCALE GENOMIC DNA]</scope>
</reference>
<evidence type="ECO:0000313" key="2">
    <source>
        <dbReference type="EMBL" id="GBP27895.1"/>
    </source>
</evidence>
<evidence type="ECO:0000256" key="1">
    <source>
        <dbReference type="SAM" id="MobiDB-lite"/>
    </source>
</evidence>
<dbReference type="Proteomes" id="UP000299102">
    <property type="component" value="Unassembled WGS sequence"/>
</dbReference>
<sequence>MLRLAVKALIFLRDVTCPTCRLWSTLGAATEPEGAPTVQRSTDRFIGGSVEARRRRGRRRRAPPVPWHVCVVKIVYYARPRRRCSERGPFVKSCVTAAARRGRGPSSPDGPGRPRSLRIRIQIATADPRRDSTGGRGELFEFRRRRRTFTVSMTNRVTFRFRSITDFAYDEQGRTDRDRTLLIDGSMHRQPTTRRDRRAGLGPRDCRPERRPPARGCRAFDAAGSLKISNRRRMSKLNYYNASTSSRDRLVAGGGPPHRARRHFYKTNLNQKKSISKPPTLITIDVIEMNGKCTFALDGVPALAAALYHSRAARHLF</sequence>
<keyword evidence="3" id="KW-1185">Reference proteome</keyword>
<gene>
    <name evidence="2" type="ORF">EVAR_14084_1</name>
</gene>
<organism evidence="2 3">
    <name type="scientific">Eumeta variegata</name>
    <name type="common">Bagworm moth</name>
    <name type="synonym">Eumeta japonica</name>
    <dbReference type="NCBI Taxonomy" id="151549"/>
    <lineage>
        <taxon>Eukaryota</taxon>
        <taxon>Metazoa</taxon>
        <taxon>Ecdysozoa</taxon>
        <taxon>Arthropoda</taxon>
        <taxon>Hexapoda</taxon>
        <taxon>Insecta</taxon>
        <taxon>Pterygota</taxon>
        <taxon>Neoptera</taxon>
        <taxon>Endopterygota</taxon>
        <taxon>Lepidoptera</taxon>
        <taxon>Glossata</taxon>
        <taxon>Ditrysia</taxon>
        <taxon>Tineoidea</taxon>
        <taxon>Psychidae</taxon>
        <taxon>Oiketicinae</taxon>
        <taxon>Eumeta</taxon>
    </lineage>
</organism>
<accession>A0A4C1UN97</accession>
<dbReference type="AlphaFoldDB" id="A0A4C1UN97"/>
<name>A0A4C1UN97_EUMVA</name>
<proteinExistence type="predicted"/>
<feature type="region of interest" description="Disordered" evidence="1">
    <location>
        <begin position="188"/>
        <end position="215"/>
    </location>
</feature>
<dbReference type="EMBL" id="BGZK01000200">
    <property type="protein sequence ID" value="GBP27895.1"/>
    <property type="molecule type" value="Genomic_DNA"/>
</dbReference>
<protein>
    <submittedName>
        <fullName evidence="2">Uncharacterized protein</fullName>
    </submittedName>
</protein>
<evidence type="ECO:0000313" key="3">
    <source>
        <dbReference type="Proteomes" id="UP000299102"/>
    </source>
</evidence>